<feature type="compositionally biased region" description="Acidic residues" evidence="8">
    <location>
        <begin position="431"/>
        <end position="446"/>
    </location>
</feature>
<proteinExistence type="predicted"/>
<dbReference type="InterPro" id="IPR011992">
    <property type="entry name" value="EF-hand-dom_pair"/>
</dbReference>
<name>A0ABP0U0L7_9BRYO</name>
<feature type="transmembrane region" description="Helical" evidence="9">
    <location>
        <begin position="262"/>
        <end position="284"/>
    </location>
</feature>
<evidence type="ECO:0000256" key="6">
    <source>
        <dbReference type="ARBA" id="ARBA00023065"/>
    </source>
</evidence>
<dbReference type="InterPro" id="IPR044880">
    <property type="entry name" value="NCX_ion-bd_dom_sf"/>
</dbReference>
<organism evidence="11 12">
    <name type="scientific">Sphagnum troendelagicum</name>
    <dbReference type="NCBI Taxonomy" id="128251"/>
    <lineage>
        <taxon>Eukaryota</taxon>
        <taxon>Viridiplantae</taxon>
        <taxon>Streptophyta</taxon>
        <taxon>Embryophyta</taxon>
        <taxon>Bryophyta</taxon>
        <taxon>Sphagnophytina</taxon>
        <taxon>Sphagnopsida</taxon>
        <taxon>Sphagnales</taxon>
        <taxon>Sphagnaceae</taxon>
        <taxon>Sphagnum</taxon>
    </lineage>
</organism>
<keyword evidence="2" id="KW-0813">Transport</keyword>
<feature type="region of interest" description="Disordered" evidence="8">
    <location>
        <begin position="412"/>
        <end position="451"/>
    </location>
</feature>
<evidence type="ECO:0000259" key="10">
    <source>
        <dbReference type="PROSITE" id="PS50222"/>
    </source>
</evidence>
<evidence type="ECO:0000256" key="8">
    <source>
        <dbReference type="SAM" id="MobiDB-lite"/>
    </source>
</evidence>
<evidence type="ECO:0000256" key="4">
    <source>
        <dbReference type="ARBA" id="ARBA00022692"/>
    </source>
</evidence>
<protein>
    <recommendedName>
        <fullName evidence="10">EF-hand domain-containing protein</fullName>
    </recommendedName>
</protein>
<feature type="transmembrane region" description="Helical" evidence="9">
    <location>
        <begin position="588"/>
        <end position="607"/>
    </location>
</feature>
<comment type="subcellular location">
    <subcellularLocation>
        <location evidence="1">Endomembrane system</location>
        <topology evidence="1">Multi-pass membrane protein</topology>
    </subcellularLocation>
</comment>
<sequence>MSVYRGYNISLQIQQRSIYDYMRLISMFSPLLPHTLYESALHKTTSLIYSNDNGEEEEEEDHVVEVPRRWWNKLGVMGNVVGDAECEELYGLMPCSTSLGGNLSLLLIYGFMLLKAAQLLSDGSELLLAVLSPGIIGGLVLPILGALPDALLILVSGLGATQAEAQSEVLVGMGLVAGSSVMLLTALWGSCLIVGRCDLVDTSHGKLVAKDRTLNKGFSLFGTGVTTDKQTKWLSWIMMATLLPYVVAQIPRLLGLTAGGSLAVAIAGVLSVLGVIAYCTYQLIAPWIQERRIYWAKHKYKSHVMHRMSYYALKKNLGQVFLEDGATLDAEVLRRFFQKFDQNKDEVLEEAELERLIKKLGIEHKKNMPEKHEIALWMEEFDIVPKDNRITEEEFLKGMEKWRDSVKLTNTCGTNWHSNPNNSGALPQNYDPEEEQEDDDNEDAEEENKALPTKAQIINTAVLYLIAGAALAAFFADPLVDAIGGFSKASGISPFFIAFIATPLATNSSEAISSILFARRKHKKNISMTFSQIYGAVTMNNTLCLGIFLAIVYFRGLVWDFSAEITVILFSTLVMGGLAAVHTTFPLWVAFIAIALYPISIGLVAYLDYVCGWH</sequence>
<evidence type="ECO:0000313" key="12">
    <source>
        <dbReference type="Proteomes" id="UP001497512"/>
    </source>
</evidence>
<keyword evidence="7 9" id="KW-0472">Membrane</keyword>
<keyword evidence="3" id="KW-0050">Antiport</keyword>
<dbReference type="PANTHER" id="PTHR31503:SF81">
    <property type="entry name" value="EF-HAND DOMAIN-CONTAINING PROTEIN"/>
    <property type="match status" value="1"/>
</dbReference>
<dbReference type="InterPro" id="IPR004713">
    <property type="entry name" value="CaH_exchang"/>
</dbReference>
<keyword evidence="4 9" id="KW-0812">Transmembrane</keyword>
<feature type="transmembrane region" description="Helical" evidence="9">
    <location>
        <begin position="457"/>
        <end position="476"/>
    </location>
</feature>
<dbReference type="EMBL" id="OZ019909">
    <property type="protein sequence ID" value="CAK9209600.1"/>
    <property type="molecule type" value="Genomic_DNA"/>
</dbReference>
<dbReference type="PROSITE" id="PS50222">
    <property type="entry name" value="EF_HAND_2"/>
    <property type="match status" value="1"/>
</dbReference>
<evidence type="ECO:0000256" key="5">
    <source>
        <dbReference type="ARBA" id="ARBA00022989"/>
    </source>
</evidence>
<evidence type="ECO:0000256" key="1">
    <source>
        <dbReference type="ARBA" id="ARBA00004127"/>
    </source>
</evidence>
<feature type="transmembrane region" description="Helical" evidence="9">
    <location>
        <begin position="530"/>
        <end position="555"/>
    </location>
</feature>
<dbReference type="SUPFAM" id="SSF47473">
    <property type="entry name" value="EF-hand"/>
    <property type="match status" value="1"/>
</dbReference>
<dbReference type="Pfam" id="PF01699">
    <property type="entry name" value="Na_Ca_ex"/>
    <property type="match status" value="2"/>
</dbReference>
<keyword evidence="6" id="KW-0406">Ion transport</keyword>
<dbReference type="Proteomes" id="UP001497512">
    <property type="component" value="Chromosome 17"/>
</dbReference>
<feature type="transmembrane region" description="Helical" evidence="9">
    <location>
        <begin position="169"/>
        <end position="194"/>
    </location>
</feature>
<feature type="transmembrane region" description="Helical" evidence="9">
    <location>
        <begin position="496"/>
        <end position="518"/>
    </location>
</feature>
<dbReference type="InterPro" id="IPR004837">
    <property type="entry name" value="NaCa_Exmemb"/>
</dbReference>
<feature type="compositionally biased region" description="Polar residues" evidence="8">
    <location>
        <begin position="412"/>
        <end position="426"/>
    </location>
</feature>
<feature type="transmembrane region" description="Helical" evidence="9">
    <location>
        <begin position="233"/>
        <end position="250"/>
    </location>
</feature>
<accession>A0ABP0U0L7</accession>
<dbReference type="Gene3D" id="1.10.238.10">
    <property type="entry name" value="EF-hand"/>
    <property type="match status" value="1"/>
</dbReference>
<evidence type="ECO:0000256" key="9">
    <source>
        <dbReference type="SAM" id="Phobius"/>
    </source>
</evidence>
<keyword evidence="5 9" id="KW-1133">Transmembrane helix</keyword>
<feature type="transmembrane region" description="Helical" evidence="9">
    <location>
        <begin position="561"/>
        <end position="581"/>
    </location>
</feature>
<feature type="domain" description="EF-hand" evidence="10">
    <location>
        <begin position="328"/>
        <end position="363"/>
    </location>
</feature>
<keyword evidence="12" id="KW-1185">Reference proteome</keyword>
<dbReference type="Pfam" id="PF13499">
    <property type="entry name" value="EF-hand_7"/>
    <property type="match status" value="1"/>
</dbReference>
<dbReference type="Gene3D" id="1.20.1420.30">
    <property type="entry name" value="NCX, central ion-binding region"/>
    <property type="match status" value="1"/>
</dbReference>
<gene>
    <name evidence="11" type="ORF">CSSPTR1EN2_LOCUS9889</name>
</gene>
<evidence type="ECO:0000313" key="11">
    <source>
        <dbReference type="EMBL" id="CAK9209600.1"/>
    </source>
</evidence>
<dbReference type="InterPro" id="IPR002048">
    <property type="entry name" value="EF_hand_dom"/>
</dbReference>
<feature type="transmembrane region" description="Helical" evidence="9">
    <location>
        <begin position="126"/>
        <end position="147"/>
    </location>
</feature>
<reference evidence="11" key="1">
    <citation type="submission" date="2024-02" db="EMBL/GenBank/DDBJ databases">
        <authorList>
            <consortium name="ELIXIR-Norway"/>
            <consortium name="Elixir Norway"/>
        </authorList>
    </citation>
    <scope>NUCLEOTIDE SEQUENCE</scope>
</reference>
<dbReference type="PANTHER" id="PTHR31503">
    <property type="entry name" value="VACUOLAR CALCIUM ION TRANSPORTER"/>
    <property type="match status" value="1"/>
</dbReference>
<evidence type="ECO:0000256" key="2">
    <source>
        <dbReference type="ARBA" id="ARBA00022448"/>
    </source>
</evidence>
<evidence type="ECO:0000256" key="7">
    <source>
        <dbReference type="ARBA" id="ARBA00023136"/>
    </source>
</evidence>
<evidence type="ECO:0000256" key="3">
    <source>
        <dbReference type="ARBA" id="ARBA00022449"/>
    </source>
</evidence>